<dbReference type="EMBL" id="GBXM01082671">
    <property type="protein sequence ID" value="JAH25906.1"/>
    <property type="molecule type" value="Transcribed_RNA"/>
</dbReference>
<evidence type="ECO:0000256" key="1">
    <source>
        <dbReference type="SAM" id="Phobius"/>
    </source>
</evidence>
<protein>
    <submittedName>
        <fullName evidence="2">Uncharacterized protein</fullName>
    </submittedName>
</protein>
<evidence type="ECO:0000313" key="2">
    <source>
        <dbReference type="EMBL" id="JAH25906.1"/>
    </source>
</evidence>
<reference evidence="2" key="1">
    <citation type="submission" date="2014-11" db="EMBL/GenBank/DDBJ databases">
        <authorList>
            <person name="Amaro Gonzalez C."/>
        </authorList>
    </citation>
    <scope>NUCLEOTIDE SEQUENCE</scope>
</reference>
<proteinExistence type="predicted"/>
<dbReference type="AlphaFoldDB" id="A0A0E9R9T6"/>
<reference evidence="2" key="2">
    <citation type="journal article" date="2015" name="Fish Shellfish Immunol.">
        <title>Early steps in the European eel (Anguilla anguilla)-Vibrio vulnificus interaction in the gills: Role of the RtxA13 toxin.</title>
        <authorList>
            <person name="Callol A."/>
            <person name="Pajuelo D."/>
            <person name="Ebbesson L."/>
            <person name="Teles M."/>
            <person name="MacKenzie S."/>
            <person name="Amaro C."/>
        </authorList>
    </citation>
    <scope>NUCLEOTIDE SEQUENCE</scope>
</reference>
<keyword evidence="1" id="KW-1133">Transmembrane helix</keyword>
<feature type="transmembrane region" description="Helical" evidence="1">
    <location>
        <begin position="6"/>
        <end position="25"/>
    </location>
</feature>
<sequence length="27" mass="3210">MSLKAFWLNTRIVSIIFEFVLHVFLGQ</sequence>
<organism evidence="2">
    <name type="scientific">Anguilla anguilla</name>
    <name type="common">European freshwater eel</name>
    <name type="synonym">Muraena anguilla</name>
    <dbReference type="NCBI Taxonomy" id="7936"/>
    <lineage>
        <taxon>Eukaryota</taxon>
        <taxon>Metazoa</taxon>
        <taxon>Chordata</taxon>
        <taxon>Craniata</taxon>
        <taxon>Vertebrata</taxon>
        <taxon>Euteleostomi</taxon>
        <taxon>Actinopterygii</taxon>
        <taxon>Neopterygii</taxon>
        <taxon>Teleostei</taxon>
        <taxon>Anguilliformes</taxon>
        <taxon>Anguillidae</taxon>
        <taxon>Anguilla</taxon>
    </lineage>
</organism>
<name>A0A0E9R9T6_ANGAN</name>
<keyword evidence="1" id="KW-0812">Transmembrane</keyword>
<accession>A0A0E9R9T6</accession>
<keyword evidence="1" id="KW-0472">Membrane</keyword>